<protein>
    <submittedName>
        <fullName evidence="1">Uncharacterized protein</fullName>
    </submittedName>
</protein>
<evidence type="ECO:0000313" key="1">
    <source>
        <dbReference type="EMBL" id="RZC73802.1"/>
    </source>
</evidence>
<dbReference type="EMBL" id="CM010722">
    <property type="protein sequence ID" value="RZC73802.1"/>
    <property type="molecule type" value="Genomic_DNA"/>
</dbReference>
<organism evidence="1 2">
    <name type="scientific">Papaver somniferum</name>
    <name type="common">Opium poppy</name>
    <dbReference type="NCBI Taxonomy" id="3469"/>
    <lineage>
        <taxon>Eukaryota</taxon>
        <taxon>Viridiplantae</taxon>
        <taxon>Streptophyta</taxon>
        <taxon>Embryophyta</taxon>
        <taxon>Tracheophyta</taxon>
        <taxon>Spermatophyta</taxon>
        <taxon>Magnoliopsida</taxon>
        <taxon>Ranunculales</taxon>
        <taxon>Papaveraceae</taxon>
        <taxon>Papaveroideae</taxon>
        <taxon>Papaver</taxon>
    </lineage>
</organism>
<feature type="non-terminal residue" evidence="1">
    <location>
        <position position="1"/>
    </location>
</feature>
<keyword evidence="2" id="KW-1185">Reference proteome</keyword>
<proteinExistence type="predicted"/>
<accession>A0A4Y7KN42</accession>
<dbReference type="Gramene" id="RZC73802">
    <property type="protein sequence ID" value="RZC73802"/>
    <property type="gene ID" value="C5167_049281"/>
</dbReference>
<reference evidence="1 2" key="1">
    <citation type="journal article" date="2018" name="Science">
        <title>The opium poppy genome and morphinan production.</title>
        <authorList>
            <person name="Guo L."/>
            <person name="Winzer T."/>
            <person name="Yang X."/>
            <person name="Li Y."/>
            <person name="Ning Z."/>
            <person name="He Z."/>
            <person name="Teodor R."/>
            <person name="Lu Y."/>
            <person name="Bowser T.A."/>
            <person name="Graham I.A."/>
            <person name="Ye K."/>
        </authorList>
    </citation>
    <scope>NUCLEOTIDE SEQUENCE [LARGE SCALE GENOMIC DNA]</scope>
    <source>
        <strain evidence="2">cv. HN1</strain>
        <tissue evidence="1">Leaves</tissue>
    </source>
</reference>
<dbReference type="AlphaFoldDB" id="A0A4Y7KN42"/>
<dbReference type="Proteomes" id="UP000316621">
    <property type="component" value="Chromosome 8"/>
</dbReference>
<gene>
    <name evidence="1" type="ORF">C5167_049281</name>
</gene>
<sequence length="72" mass="8338">YLSCICREFLLLDHVPAVTGHTAKQYLDMAENQQLLKYVEEEIQRRNDAHNGMVDDAIQLRNGAYTKMDLII</sequence>
<evidence type="ECO:0000313" key="2">
    <source>
        <dbReference type="Proteomes" id="UP000316621"/>
    </source>
</evidence>
<name>A0A4Y7KN42_PAPSO</name>